<dbReference type="AlphaFoldDB" id="A0A653CPW2"/>
<accession>A0A653CPW2</accession>
<organism evidence="2 3">
    <name type="scientific">Callosobruchus maculatus</name>
    <name type="common">Southern cowpea weevil</name>
    <name type="synonym">Pulse bruchid</name>
    <dbReference type="NCBI Taxonomy" id="64391"/>
    <lineage>
        <taxon>Eukaryota</taxon>
        <taxon>Metazoa</taxon>
        <taxon>Ecdysozoa</taxon>
        <taxon>Arthropoda</taxon>
        <taxon>Hexapoda</taxon>
        <taxon>Insecta</taxon>
        <taxon>Pterygota</taxon>
        <taxon>Neoptera</taxon>
        <taxon>Endopterygota</taxon>
        <taxon>Coleoptera</taxon>
        <taxon>Polyphaga</taxon>
        <taxon>Cucujiformia</taxon>
        <taxon>Chrysomeloidea</taxon>
        <taxon>Chrysomelidae</taxon>
        <taxon>Bruchinae</taxon>
        <taxon>Bruchini</taxon>
        <taxon>Callosobruchus</taxon>
    </lineage>
</organism>
<dbReference type="OrthoDB" id="8133109at2759"/>
<evidence type="ECO:0000313" key="2">
    <source>
        <dbReference type="EMBL" id="VEN49964.1"/>
    </source>
</evidence>
<sequence>MYFAWVCVLVAFTVSAACEDPFDASAASRATCSGSDQVCLKLNVQSSNELRKQLTVFLDRLLSTHAAHQYSFHYCKKW</sequence>
<proteinExistence type="predicted"/>
<evidence type="ECO:0000313" key="3">
    <source>
        <dbReference type="Proteomes" id="UP000410492"/>
    </source>
</evidence>
<feature type="signal peptide" evidence="1">
    <location>
        <begin position="1"/>
        <end position="18"/>
    </location>
</feature>
<dbReference type="EMBL" id="CAACVG010008465">
    <property type="protein sequence ID" value="VEN49964.1"/>
    <property type="molecule type" value="Genomic_DNA"/>
</dbReference>
<evidence type="ECO:0008006" key="4">
    <source>
        <dbReference type="Google" id="ProtNLM"/>
    </source>
</evidence>
<evidence type="ECO:0000256" key="1">
    <source>
        <dbReference type="SAM" id="SignalP"/>
    </source>
</evidence>
<name>A0A653CPW2_CALMS</name>
<reference evidence="2 3" key="1">
    <citation type="submission" date="2019-01" db="EMBL/GenBank/DDBJ databases">
        <authorList>
            <person name="Sayadi A."/>
        </authorList>
    </citation>
    <scope>NUCLEOTIDE SEQUENCE [LARGE SCALE GENOMIC DNA]</scope>
</reference>
<gene>
    <name evidence="2" type="ORF">CALMAC_LOCUS10882</name>
</gene>
<dbReference type="Proteomes" id="UP000410492">
    <property type="component" value="Unassembled WGS sequence"/>
</dbReference>
<keyword evidence="1" id="KW-0732">Signal</keyword>
<feature type="chain" id="PRO_5024939660" description="Saposin B-type domain-containing protein" evidence="1">
    <location>
        <begin position="19"/>
        <end position="78"/>
    </location>
</feature>
<keyword evidence="3" id="KW-1185">Reference proteome</keyword>
<protein>
    <recommendedName>
        <fullName evidence="4">Saposin B-type domain-containing protein</fullName>
    </recommendedName>
</protein>